<feature type="region of interest" description="Disordered" evidence="1">
    <location>
        <begin position="172"/>
        <end position="193"/>
    </location>
</feature>
<feature type="compositionally biased region" description="Basic and acidic residues" evidence="1">
    <location>
        <begin position="181"/>
        <end position="192"/>
    </location>
</feature>
<dbReference type="RefSeq" id="XP_022670566.1">
    <property type="nucleotide sequence ID" value="XM_022814831.1"/>
</dbReference>
<feature type="region of interest" description="Disordered" evidence="1">
    <location>
        <begin position="1"/>
        <end position="23"/>
    </location>
</feature>
<dbReference type="Proteomes" id="UP000594260">
    <property type="component" value="Unplaced"/>
</dbReference>
<evidence type="ECO:0000256" key="1">
    <source>
        <dbReference type="SAM" id="MobiDB-lite"/>
    </source>
</evidence>
<dbReference type="EnsemblMetazoa" id="XM_022814831">
    <property type="protein sequence ID" value="XP_022670566"/>
    <property type="gene ID" value="LOC111254217"/>
</dbReference>
<accession>A0A7M7KQS5</accession>
<keyword evidence="3" id="KW-1185">Reference proteome</keyword>
<reference evidence="2" key="1">
    <citation type="submission" date="2021-01" db="UniProtKB">
        <authorList>
            <consortium name="EnsemblMetazoa"/>
        </authorList>
    </citation>
    <scope>IDENTIFICATION</scope>
</reference>
<protein>
    <submittedName>
        <fullName evidence="2">Uncharacterized protein</fullName>
    </submittedName>
</protein>
<sequence length="222" mass="25194">MLAGRLNGRINGKRTSRDESSDLKGPHCLSIGIQHGARIIQLFCLAGSSPACLTVHELLYERVVEHFNLTLITKLSRRPGKRSRINKQAAQRTELLASAESDSAALIKHLVSCIGNLEQKKVKSNKSYRSYITSRLLVSLLSLLKPMPRNKRAKRAHKDHQVHYVLKDEIPQRRRVGKNKPKTDVEVNDPNRRHGSQRGIILHCILSDKRTKESHFLVQTNH</sequence>
<name>A0A7M7KQS5_VARDE</name>
<dbReference type="InParanoid" id="A0A7M7KQS5"/>
<evidence type="ECO:0000313" key="2">
    <source>
        <dbReference type="EnsemblMetazoa" id="XP_022670566"/>
    </source>
</evidence>
<organism evidence="2 3">
    <name type="scientific">Varroa destructor</name>
    <name type="common">Honeybee mite</name>
    <dbReference type="NCBI Taxonomy" id="109461"/>
    <lineage>
        <taxon>Eukaryota</taxon>
        <taxon>Metazoa</taxon>
        <taxon>Ecdysozoa</taxon>
        <taxon>Arthropoda</taxon>
        <taxon>Chelicerata</taxon>
        <taxon>Arachnida</taxon>
        <taxon>Acari</taxon>
        <taxon>Parasitiformes</taxon>
        <taxon>Mesostigmata</taxon>
        <taxon>Gamasina</taxon>
        <taxon>Dermanyssoidea</taxon>
        <taxon>Varroidae</taxon>
        <taxon>Varroa</taxon>
    </lineage>
</organism>
<dbReference type="AlphaFoldDB" id="A0A7M7KQS5"/>
<evidence type="ECO:0000313" key="3">
    <source>
        <dbReference type="Proteomes" id="UP000594260"/>
    </source>
</evidence>
<dbReference type="GeneID" id="111254217"/>
<proteinExistence type="predicted"/>
<dbReference type="KEGG" id="vde:111254217"/>